<evidence type="ECO:0000256" key="1">
    <source>
        <dbReference type="SAM" id="MobiDB-lite"/>
    </source>
</evidence>
<dbReference type="Proteomes" id="UP000305948">
    <property type="component" value="Unassembled WGS sequence"/>
</dbReference>
<dbReference type="OrthoDB" id="3249394at2759"/>
<evidence type="ECO:0000313" key="3">
    <source>
        <dbReference type="Proteomes" id="UP000305948"/>
    </source>
</evidence>
<reference evidence="2 3" key="1">
    <citation type="journal article" date="2019" name="Nat. Ecol. Evol.">
        <title>Megaphylogeny resolves global patterns of mushroom evolution.</title>
        <authorList>
            <person name="Varga T."/>
            <person name="Krizsan K."/>
            <person name="Foldi C."/>
            <person name="Dima B."/>
            <person name="Sanchez-Garcia M."/>
            <person name="Sanchez-Ramirez S."/>
            <person name="Szollosi G.J."/>
            <person name="Szarkandi J.G."/>
            <person name="Papp V."/>
            <person name="Albert L."/>
            <person name="Andreopoulos W."/>
            <person name="Angelini C."/>
            <person name="Antonin V."/>
            <person name="Barry K.W."/>
            <person name="Bougher N.L."/>
            <person name="Buchanan P."/>
            <person name="Buyck B."/>
            <person name="Bense V."/>
            <person name="Catcheside P."/>
            <person name="Chovatia M."/>
            <person name="Cooper J."/>
            <person name="Damon W."/>
            <person name="Desjardin D."/>
            <person name="Finy P."/>
            <person name="Geml J."/>
            <person name="Haridas S."/>
            <person name="Hughes K."/>
            <person name="Justo A."/>
            <person name="Karasinski D."/>
            <person name="Kautmanova I."/>
            <person name="Kiss B."/>
            <person name="Kocsube S."/>
            <person name="Kotiranta H."/>
            <person name="LaButti K.M."/>
            <person name="Lechner B.E."/>
            <person name="Liimatainen K."/>
            <person name="Lipzen A."/>
            <person name="Lukacs Z."/>
            <person name="Mihaltcheva S."/>
            <person name="Morgado L.N."/>
            <person name="Niskanen T."/>
            <person name="Noordeloos M.E."/>
            <person name="Ohm R.A."/>
            <person name="Ortiz-Santana B."/>
            <person name="Ovrebo C."/>
            <person name="Racz N."/>
            <person name="Riley R."/>
            <person name="Savchenko A."/>
            <person name="Shiryaev A."/>
            <person name="Soop K."/>
            <person name="Spirin V."/>
            <person name="Szebenyi C."/>
            <person name="Tomsovsky M."/>
            <person name="Tulloss R.E."/>
            <person name="Uehling J."/>
            <person name="Grigoriev I.V."/>
            <person name="Vagvolgyi C."/>
            <person name="Papp T."/>
            <person name="Martin F.M."/>
            <person name="Miettinen O."/>
            <person name="Hibbett D.S."/>
            <person name="Nagy L.G."/>
        </authorList>
    </citation>
    <scope>NUCLEOTIDE SEQUENCE [LARGE SCALE GENOMIC DNA]</scope>
    <source>
        <strain evidence="2 3">OMC1185</strain>
    </source>
</reference>
<accession>A0A5C3MZ29</accession>
<organism evidence="2 3">
    <name type="scientific">Heliocybe sulcata</name>
    <dbReference type="NCBI Taxonomy" id="5364"/>
    <lineage>
        <taxon>Eukaryota</taxon>
        <taxon>Fungi</taxon>
        <taxon>Dikarya</taxon>
        <taxon>Basidiomycota</taxon>
        <taxon>Agaricomycotina</taxon>
        <taxon>Agaricomycetes</taxon>
        <taxon>Gloeophyllales</taxon>
        <taxon>Gloeophyllaceae</taxon>
        <taxon>Heliocybe</taxon>
    </lineage>
</organism>
<protein>
    <recommendedName>
        <fullName evidence="4">Integrase zinc-binding domain-containing protein</fullName>
    </recommendedName>
</protein>
<name>A0A5C3MZ29_9AGAM</name>
<evidence type="ECO:0008006" key="4">
    <source>
        <dbReference type="Google" id="ProtNLM"/>
    </source>
</evidence>
<sequence>MPLLTGLEVRAIAPAATGRAETSREFSKRIKRVKLIVPSEPNQEGGEDRNIAVPTPTQARNANANASQPNQAATRTDPSVADATAGSDSSLLEYIGDHEAISLEDAIRNKYSEDAFFKDILHRPKEYKNFLIDKGLIYLQLQDILVLCVPDVIVNERSVREIAISNTHVLLAHLGPQKTLDLLRDHVWWR</sequence>
<gene>
    <name evidence="2" type="ORF">OE88DRAFT_1633343</name>
</gene>
<dbReference type="STRING" id="5364.A0A5C3MZ29"/>
<feature type="region of interest" description="Disordered" evidence="1">
    <location>
        <begin position="60"/>
        <end position="84"/>
    </location>
</feature>
<keyword evidence="3" id="KW-1185">Reference proteome</keyword>
<proteinExistence type="predicted"/>
<dbReference type="EMBL" id="ML213516">
    <property type="protein sequence ID" value="TFK49446.1"/>
    <property type="molecule type" value="Genomic_DNA"/>
</dbReference>
<evidence type="ECO:0000313" key="2">
    <source>
        <dbReference type="EMBL" id="TFK49446.1"/>
    </source>
</evidence>
<feature type="compositionally biased region" description="Low complexity" evidence="1">
    <location>
        <begin position="60"/>
        <end position="73"/>
    </location>
</feature>
<dbReference type="Gene3D" id="1.10.340.70">
    <property type="match status" value="1"/>
</dbReference>
<dbReference type="AlphaFoldDB" id="A0A5C3MZ29"/>
<feature type="non-terminal residue" evidence="2">
    <location>
        <position position="190"/>
    </location>
</feature>